<evidence type="ECO:0000313" key="2">
    <source>
        <dbReference type="EMBL" id="CAG6625183.1"/>
    </source>
</evidence>
<dbReference type="AlphaFoldDB" id="A0A8D8VGI4"/>
<protein>
    <submittedName>
        <fullName evidence="2">Uncharacterized protein</fullName>
    </submittedName>
</protein>
<name>A0A8D8VGI4_9HEMI</name>
<reference evidence="2" key="1">
    <citation type="submission" date="2021-05" db="EMBL/GenBank/DDBJ databases">
        <authorList>
            <person name="Alioto T."/>
            <person name="Alioto T."/>
            <person name="Gomez Garrido J."/>
        </authorList>
    </citation>
    <scope>NUCLEOTIDE SEQUENCE</scope>
</reference>
<organism evidence="2">
    <name type="scientific">Cacopsylla melanoneura</name>
    <dbReference type="NCBI Taxonomy" id="428564"/>
    <lineage>
        <taxon>Eukaryota</taxon>
        <taxon>Metazoa</taxon>
        <taxon>Ecdysozoa</taxon>
        <taxon>Arthropoda</taxon>
        <taxon>Hexapoda</taxon>
        <taxon>Insecta</taxon>
        <taxon>Pterygota</taxon>
        <taxon>Neoptera</taxon>
        <taxon>Paraneoptera</taxon>
        <taxon>Hemiptera</taxon>
        <taxon>Sternorrhyncha</taxon>
        <taxon>Psylloidea</taxon>
        <taxon>Psyllidae</taxon>
        <taxon>Psyllinae</taxon>
        <taxon>Cacopsylla</taxon>
    </lineage>
</organism>
<accession>A0A8D8VGI4</accession>
<evidence type="ECO:0000256" key="1">
    <source>
        <dbReference type="SAM" id="MobiDB-lite"/>
    </source>
</evidence>
<dbReference type="EMBL" id="HBUF01059132">
    <property type="protein sequence ID" value="CAG6625183.1"/>
    <property type="molecule type" value="Transcribed_RNA"/>
</dbReference>
<feature type="compositionally biased region" description="Low complexity" evidence="1">
    <location>
        <begin position="61"/>
        <end position="74"/>
    </location>
</feature>
<feature type="region of interest" description="Disordered" evidence="1">
    <location>
        <begin position="54"/>
        <end position="83"/>
    </location>
</feature>
<proteinExistence type="predicted"/>
<sequence length="112" mass="13146">MLDISFELGSHLDIEIERIVYTEKTWSQWSPITHSHYHTHSDKLHITEKSRGFFTQKSNGHPSHTPSIIHPPHSGGSSKISRGLYCRTKRTKRKAYLKNRYIREIKFKDVES</sequence>